<accession>A0AAV1TII4</accession>
<evidence type="ECO:0000256" key="2">
    <source>
        <dbReference type="SAM" id="SignalP"/>
    </source>
</evidence>
<sequence length="324" mass="36453">MRIFAINLTAIAAILACVKSSSGESVSSTKDVASTASHPAAGLSTDVTEKKSPEQTAEERFWWLGTWIGWGIAGFIPDELKASSVMPTHLRPTRNATPVIQLSKKTGRFVVGTHGRTELSPIEKATFLAKQDELWDKLQTLRSKDQLTTPESLLDCVRGYKDDVVAHVAGRLSLEPDSDDHELAAKMFNNLSERWWRTKRSLDRVFDVLKLHDGRLFHDNMPKLKALEAYARFDTSVKNHKQTVIQTLIRKFGDGLLSSILMDGTEHAFCHDIATELQDEMMANWKERKITAKHVTIELSPRNGHLSSVDMKTLARYKEVLKEE</sequence>
<feature type="region of interest" description="Disordered" evidence="1">
    <location>
        <begin position="30"/>
        <end position="53"/>
    </location>
</feature>
<evidence type="ECO:0000313" key="4">
    <source>
        <dbReference type="Proteomes" id="UP001162060"/>
    </source>
</evidence>
<dbReference type="Proteomes" id="UP001162060">
    <property type="component" value="Unassembled WGS sequence"/>
</dbReference>
<name>A0AAV1TII4_9STRA</name>
<reference evidence="3" key="1">
    <citation type="submission" date="2024-01" db="EMBL/GenBank/DDBJ databases">
        <authorList>
            <person name="Webb A."/>
        </authorList>
    </citation>
    <scope>NUCLEOTIDE SEQUENCE</scope>
    <source>
        <strain evidence="3">Pm1</strain>
    </source>
</reference>
<evidence type="ECO:0000256" key="1">
    <source>
        <dbReference type="SAM" id="MobiDB-lite"/>
    </source>
</evidence>
<feature type="chain" id="PRO_5043359699" description="RxLR effector candidate protein" evidence="2">
    <location>
        <begin position="24"/>
        <end position="324"/>
    </location>
</feature>
<dbReference type="AlphaFoldDB" id="A0AAV1TII4"/>
<keyword evidence="2" id="KW-0732">Signal</keyword>
<gene>
    <name evidence="3" type="ORF">PM001_LOCUS6103</name>
</gene>
<protein>
    <recommendedName>
        <fullName evidence="5">RxLR effector candidate protein</fullName>
    </recommendedName>
</protein>
<evidence type="ECO:0000313" key="3">
    <source>
        <dbReference type="EMBL" id="CAK7919708.1"/>
    </source>
</evidence>
<comment type="caution">
    <text evidence="3">The sequence shown here is derived from an EMBL/GenBank/DDBJ whole genome shotgun (WGS) entry which is preliminary data.</text>
</comment>
<evidence type="ECO:0008006" key="5">
    <source>
        <dbReference type="Google" id="ProtNLM"/>
    </source>
</evidence>
<dbReference type="PROSITE" id="PS51257">
    <property type="entry name" value="PROKAR_LIPOPROTEIN"/>
    <property type="match status" value="1"/>
</dbReference>
<dbReference type="EMBL" id="CAKLBY020000049">
    <property type="protein sequence ID" value="CAK7919708.1"/>
    <property type="molecule type" value="Genomic_DNA"/>
</dbReference>
<feature type="signal peptide" evidence="2">
    <location>
        <begin position="1"/>
        <end position="23"/>
    </location>
</feature>
<proteinExistence type="predicted"/>
<organism evidence="3 4">
    <name type="scientific">Peronospora matthiolae</name>
    <dbReference type="NCBI Taxonomy" id="2874970"/>
    <lineage>
        <taxon>Eukaryota</taxon>
        <taxon>Sar</taxon>
        <taxon>Stramenopiles</taxon>
        <taxon>Oomycota</taxon>
        <taxon>Peronosporomycetes</taxon>
        <taxon>Peronosporales</taxon>
        <taxon>Peronosporaceae</taxon>
        <taxon>Peronospora</taxon>
    </lineage>
</organism>